<dbReference type="AlphaFoldDB" id="A0A6I6FLF1"/>
<dbReference type="Proteomes" id="UP000422572">
    <property type="component" value="Chromosome"/>
</dbReference>
<name>A0A6I6FLF1_9ACTN</name>
<evidence type="ECO:0000313" key="3">
    <source>
        <dbReference type="Proteomes" id="UP000422572"/>
    </source>
</evidence>
<proteinExistence type="predicted"/>
<evidence type="ECO:0000256" key="1">
    <source>
        <dbReference type="SAM" id="MobiDB-lite"/>
    </source>
</evidence>
<protein>
    <submittedName>
        <fullName evidence="2">Uncharacterized protein</fullName>
    </submittedName>
</protein>
<keyword evidence="3" id="KW-1185">Reference proteome</keyword>
<accession>A0A6I6FLF1</accession>
<dbReference type="EMBL" id="CP034279">
    <property type="protein sequence ID" value="QGV79769.1"/>
    <property type="molecule type" value="Genomic_DNA"/>
</dbReference>
<reference evidence="2 3" key="1">
    <citation type="submission" date="2018-12" db="EMBL/GenBank/DDBJ databases">
        <title>Complete genome sequence of Streptomyces ficellus NRRL8067, the producer of ficellomycin, feldamycin and nojirimycin.</title>
        <authorList>
            <person name="Zhang H."/>
            <person name="Yue R."/>
            <person name="Liu Y."/>
            <person name="Li M."/>
            <person name="Mu H."/>
            <person name="Zhang J."/>
        </authorList>
    </citation>
    <scope>NUCLEOTIDE SEQUENCE [LARGE SCALE GENOMIC DNA]</scope>
    <source>
        <strain evidence="2 3">NRRL 8067</strain>
    </source>
</reference>
<dbReference type="OrthoDB" id="10014779at2"/>
<evidence type="ECO:0000313" key="2">
    <source>
        <dbReference type="EMBL" id="QGV79769.1"/>
    </source>
</evidence>
<feature type="region of interest" description="Disordered" evidence="1">
    <location>
        <begin position="67"/>
        <end position="126"/>
    </location>
</feature>
<sequence>MSLARPGRWCRAAAAVLVLVGALLVCGPGSGAAYGSGAAHGSGAAYGSGVAVTPGVAAAGTIAPARTPGCDPLDDERGGLTPAVPPRPGTPGELLPAPHVTRVTTGAWGADGTAPDVTPERGPPLLAAPSPLDLSILRV</sequence>
<dbReference type="KEGG" id="sfic:EIZ62_17145"/>
<gene>
    <name evidence="2" type="ORF">EIZ62_17145</name>
</gene>
<organism evidence="2 3">
    <name type="scientific">Streptomyces ficellus</name>
    <dbReference type="NCBI Taxonomy" id="1977088"/>
    <lineage>
        <taxon>Bacteria</taxon>
        <taxon>Bacillati</taxon>
        <taxon>Actinomycetota</taxon>
        <taxon>Actinomycetes</taxon>
        <taxon>Kitasatosporales</taxon>
        <taxon>Streptomycetaceae</taxon>
        <taxon>Streptomyces</taxon>
    </lineage>
</organism>
<dbReference type="RefSeq" id="WP_156693503.1">
    <property type="nucleotide sequence ID" value="NZ_CP034279.1"/>
</dbReference>